<proteinExistence type="predicted"/>
<accession>A0A8S8ZKH2</accession>
<comment type="caution">
    <text evidence="2">The sequence shown here is derived from an EMBL/GenBank/DDBJ whole genome shotgun (WGS) entry which is preliminary data.</text>
</comment>
<protein>
    <submittedName>
        <fullName evidence="2">Uncharacterized protein</fullName>
    </submittedName>
</protein>
<feature type="region of interest" description="Disordered" evidence="1">
    <location>
        <begin position="1"/>
        <end position="56"/>
    </location>
</feature>
<feature type="compositionally biased region" description="Polar residues" evidence="1">
    <location>
        <begin position="1"/>
        <end position="10"/>
    </location>
</feature>
<dbReference type="EMBL" id="NMPR01000163">
    <property type="protein sequence ID" value="KAA8628802.1"/>
    <property type="molecule type" value="Genomic_DNA"/>
</dbReference>
<dbReference type="Proteomes" id="UP000433876">
    <property type="component" value="Unassembled WGS sequence"/>
</dbReference>
<evidence type="ECO:0000256" key="1">
    <source>
        <dbReference type="SAM" id="MobiDB-lite"/>
    </source>
</evidence>
<gene>
    <name evidence="2" type="ORF">SMACR_09040</name>
</gene>
<feature type="compositionally biased region" description="Polar residues" evidence="1">
    <location>
        <begin position="20"/>
        <end position="34"/>
    </location>
</feature>
<dbReference type="PANTHER" id="PTHR35910">
    <property type="entry name" value="2EXR DOMAIN-CONTAINING PROTEIN"/>
    <property type="match status" value="1"/>
</dbReference>
<evidence type="ECO:0000313" key="2">
    <source>
        <dbReference type="EMBL" id="KAA8628802.1"/>
    </source>
</evidence>
<name>A0A8S8ZKH2_SORMA</name>
<evidence type="ECO:0000313" key="3">
    <source>
        <dbReference type="Proteomes" id="UP000433876"/>
    </source>
</evidence>
<sequence length="213" mass="24295">MATITSTLSPASRIRASLVRQPQTQNVSSASAEDTSTDHHHHHHHSSIAPQIVRLHPPNPVPAPLHTCREARDYLTSSTATPPQDGHYRYQYYQQAFSQLPGNYLRLGFEAEPQPLRRYTWVDFDVDMISLGETYMEICEAHYLDIRRLKFARDRYALIGGDSTSTSSGHEFFSRCEADFIEGFTRVEEVHVVCLGPRGLADWEDIHAEKRFP</sequence>
<organism evidence="2 3">
    <name type="scientific">Sordaria macrospora</name>
    <dbReference type="NCBI Taxonomy" id="5147"/>
    <lineage>
        <taxon>Eukaryota</taxon>
        <taxon>Fungi</taxon>
        <taxon>Dikarya</taxon>
        <taxon>Ascomycota</taxon>
        <taxon>Pezizomycotina</taxon>
        <taxon>Sordariomycetes</taxon>
        <taxon>Sordariomycetidae</taxon>
        <taxon>Sordariales</taxon>
        <taxon>Sordariaceae</taxon>
        <taxon>Sordaria</taxon>
    </lineage>
</organism>
<dbReference type="PANTHER" id="PTHR35910:SF1">
    <property type="entry name" value="2EXR DOMAIN-CONTAINING PROTEIN"/>
    <property type="match status" value="1"/>
</dbReference>
<reference evidence="2 3" key="1">
    <citation type="submission" date="2017-07" db="EMBL/GenBank/DDBJ databases">
        <title>Genome sequence of the Sordaria macrospora wild type strain R19027.</title>
        <authorList>
            <person name="Nowrousian M."/>
            <person name="Teichert I."/>
            <person name="Kueck U."/>
        </authorList>
    </citation>
    <scope>NUCLEOTIDE SEQUENCE [LARGE SCALE GENOMIC DNA]</scope>
    <source>
        <strain evidence="2 3">R19027</strain>
        <tissue evidence="2">Mycelium</tissue>
    </source>
</reference>
<dbReference type="VEuPathDB" id="FungiDB:SMAC_09040"/>
<dbReference type="AlphaFoldDB" id="A0A8S8ZKH2"/>